<dbReference type="AlphaFoldDB" id="A0A9D6V224"/>
<name>A0A9D6V224_9BACT</name>
<gene>
    <name evidence="2" type="ORF">HY912_13070</name>
</gene>
<accession>A0A9D6V224</accession>
<dbReference type="Pfam" id="PF13186">
    <property type="entry name" value="SPASM"/>
    <property type="match status" value="1"/>
</dbReference>
<reference evidence="2" key="1">
    <citation type="submission" date="2020-07" db="EMBL/GenBank/DDBJ databases">
        <title>Huge and variable diversity of episymbiotic CPR bacteria and DPANN archaea in groundwater ecosystems.</title>
        <authorList>
            <person name="He C.Y."/>
            <person name="Keren R."/>
            <person name="Whittaker M."/>
            <person name="Farag I.F."/>
            <person name="Doudna J."/>
            <person name="Cate J.H.D."/>
            <person name="Banfield J.F."/>
        </authorList>
    </citation>
    <scope>NUCLEOTIDE SEQUENCE</scope>
    <source>
        <strain evidence="2">NC_groundwater_1664_Pr3_B-0.1um_52_9</strain>
    </source>
</reference>
<proteinExistence type="predicted"/>
<comment type="caution">
    <text evidence="2">The sequence shown here is derived from an EMBL/GenBank/DDBJ whole genome shotgun (WGS) entry which is preliminary data.</text>
</comment>
<dbReference type="CDD" id="cd21109">
    <property type="entry name" value="SPASM"/>
    <property type="match status" value="1"/>
</dbReference>
<protein>
    <recommendedName>
        <fullName evidence="1">4Fe4S-binding SPASM domain-containing protein</fullName>
    </recommendedName>
</protein>
<dbReference type="EMBL" id="JACRDE010000344">
    <property type="protein sequence ID" value="MBI5250418.1"/>
    <property type="molecule type" value="Genomic_DNA"/>
</dbReference>
<evidence type="ECO:0000313" key="2">
    <source>
        <dbReference type="EMBL" id="MBI5250418.1"/>
    </source>
</evidence>
<evidence type="ECO:0000259" key="1">
    <source>
        <dbReference type="Pfam" id="PF13186"/>
    </source>
</evidence>
<organism evidence="2 3">
    <name type="scientific">Desulfomonile tiedjei</name>
    <dbReference type="NCBI Taxonomy" id="2358"/>
    <lineage>
        <taxon>Bacteria</taxon>
        <taxon>Pseudomonadati</taxon>
        <taxon>Thermodesulfobacteriota</taxon>
        <taxon>Desulfomonilia</taxon>
        <taxon>Desulfomonilales</taxon>
        <taxon>Desulfomonilaceae</taxon>
        <taxon>Desulfomonile</taxon>
    </lineage>
</organism>
<dbReference type="Proteomes" id="UP000807825">
    <property type="component" value="Unassembled WGS sequence"/>
</dbReference>
<evidence type="ECO:0000313" key="3">
    <source>
        <dbReference type="Proteomes" id="UP000807825"/>
    </source>
</evidence>
<dbReference type="InterPro" id="IPR023885">
    <property type="entry name" value="4Fe4S-binding_SPASM_dom"/>
</dbReference>
<feature type="domain" description="4Fe4S-binding SPASM" evidence="1">
    <location>
        <begin position="4"/>
        <end position="41"/>
    </location>
</feature>
<sequence length="47" mass="5396">MLKDGNISTCYRDCRNDLVIGHFRDVPMEKIGNSSIAKELRLACQRK</sequence>